<accession>A0A371EDR0</accession>
<keyword evidence="2" id="KW-1133">Transmembrane helix</keyword>
<protein>
    <submittedName>
        <fullName evidence="3">Sialyltransferase-like protein 1</fullName>
    </submittedName>
</protein>
<keyword evidence="2" id="KW-0472">Membrane</keyword>
<dbReference type="Proteomes" id="UP000257109">
    <property type="component" value="Unassembled WGS sequence"/>
</dbReference>
<evidence type="ECO:0000313" key="3">
    <source>
        <dbReference type="EMBL" id="RDX64168.1"/>
    </source>
</evidence>
<gene>
    <name evidence="3" type="primary">SIA1</name>
    <name evidence="3" type="ORF">CR513_57308</name>
</gene>
<organism evidence="3 4">
    <name type="scientific">Mucuna pruriens</name>
    <name type="common">Velvet bean</name>
    <name type="synonym">Dolichos pruriens</name>
    <dbReference type="NCBI Taxonomy" id="157652"/>
    <lineage>
        <taxon>Eukaryota</taxon>
        <taxon>Viridiplantae</taxon>
        <taxon>Streptophyta</taxon>
        <taxon>Embryophyta</taxon>
        <taxon>Tracheophyta</taxon>
        <taxon>Spermatophyta</taxon>
        <taxon>Magnoliopsida</taxon>
        <taxon>eudicotyledons</taxon>
        <taxon>Gunneridae</taxon>
        <taxon>Pentapetalae</taxon>
        <taxon>rosids</taxon>
        <taxon>fabids</taxon>
        <taxon>Fabales</taxon>
        <taxon>Fabaceae</taxon>
        <taxon>Papilionoideae</taxon>
        <taxon>50 kb inversion clade</taxon>
        <taxon>NPAAA clade</taxon>
        <taxon>indigoferoid/millettioid clade</taxon>
        <taxon>Phaseoleae</taxon>
        <taxon>Mucuna</taxon>
    </lineage>
</organism>
<dbReference type="InterPro" id="IPR044782">
    <property type="entry name" value="SIA1/STLP5"/>
</dbReference>
<keyword evidence="4" id="KW-1185">Reference proteome</keyword>
<dbReference type="GO" id="GO:0009860">
    <property type="term" value="P:pollen tube growth"/>
    <property type="evidence" value="ECO:0007669"/>
    <property type="project" value="InterPro"/>
</dbReference>
<feature type="non-terminal residue" evidence="3">
    <location>
        <position position="1"/>
    </location>
</feature>
<dbReference type="PANTHER" id="PTHR47486">
    <property type="entry name" value="SIALYLTRANSFERASE-LIKE PROTEIN 1"/>
    <property type="match status" value="1"/>
</dbReference>
<dbReference type="GO" id="GO:0008373">
    <property type="term" value="F:sialyltransferase activity"/>
    <property type="evidence" value="ECO:0007669"/>
    <property type="project" value="InterPro"/>
</dbReference>
<dbReference type="AlphaFoldDB" id="A0A371EDR0"/>
<sequence>MRLHKHVSSVKRRPIVLYLVCATTLFSILFFYIQSAFFVDSLSSYRNFETIRVLSNFQSNVQQCVDNEGLGLTTHIIDHCKFILKYLEATFSDFISIPELPFKLLTPNWSDPASIDSKATLPDNKKLKRAPKLAQPTKGSPYNEDLESSPIDQDTAQLAQRGPRGAQKSQLSADEVCQRMPSHCTPRSLSRWIPQNTREALDEARMGRRGTHCLQQMGSSPIAAKERAMSATTREIHHDSMENVPRLSMRSNENQHKKCLN</sequence>
<evidence type="ECO:0000313" key="4">
    <source>
        <dbReference type="Proteomes" id="UP000257109"/>
    </source>
</evidence>
<feature type="transmembrane region" description="Helical" evidence="2">
    <location>
        <begin position="15"/>
        <end position="33"/>
    </location>
</feature>
<evidence type="ECO:0000256" key="2">
    <source>
        <dbReference type="SAM" id="Phobius"/>
    </source>
</evidence>
<dbReference type="OrthoDB" id="1746908at2759"/>
<name>A0A371EDR0_MUCPR</name>
<proteinExistence type="predicted"/>
<comment type="caution">
    <text evidence="3">The sequence shown here is derived from an EMBL/GenBank/DDBJ whole genome shotgun (WGS) entry which is preliminary data.</text>
</comment>
<reference evidence="3" key="1">
    <citation type="submission" date="2018-05" db="EMBL/GenBank/DDBJ databases">
        <title>Draft genome of Mucuna pruriens seed.</title>
        <authorList>
            <person name="Nnadi N.E."/>
            <person name="Vos R."/>
            <person name="Hasami M.H."/>
            <person name="Devisetty U.K."/>
            <person name="Aguiy J.C."/>
        </authorList>
    </citation>
    <scope>NUCLEOTIDE SEQUENCE [LARGE SCALE GENOMIC DNA]</scope>
    <source>
        <strain evidence="3">JCA_2017</strain>
    </source>
</reference>
<dbReference type="PANTHER" id="PTHR47486:SF1">
    <property type="entry name" value="SIALYLTRANSFERASE-LIKE PROTEIN 1"/>
    <property type="match status" value="1"/>
</dbReference>
<dbReference type="STRING" id="157652.A0A371EDR0"/>
<dbReference type="EMBL" id="QJKJ01014515">
    <property type="protein sequence ID" value="RDX64168.1"/>
    <property type="molecule type" value="Genomic_DNA"/>
</dbReference>
<keyword evidence="2" id="KW-0812">Transmembrane</keyword>
<feature type="region of interest" description="Disordered" evidence="1">
    <location>
        <begin position="115"/>
        <end position="149"/>
    </location>
</feature>
<dbReference type="GO" id="GO:0009846">
    <property type="term" value="P:pollen germination"/>
    <property type="evidence" value="ECO:0007669"/>
    <property type="project" value="InterPro"/>
</dbReference>
<evidence type="ECO:0000256" key="1">
    <source>
        <dbReference type="SAM" id="MobiDB-lite"/>
    </source>
</evidence>